<protein>
    <submittedName>
        <fullName evidence="2">Uncharacterized protein</fullName>
    </submittedName>
</protein>
<comment type="caution">
    <text evidence="2">The sequence shown here is derived from an EMBL/GenBank/DDBJ whole genome shotgun (WGS) entry which is preliminary data.</text>
</comment>
<name>A0AAU9P5B4_9ASTR</name>
<evidence type="ECO:0000313" key="2">
    <source>
        <dbReference type="EMBL" id="CAH1445433.1"/>
    </source>
</evidence>
<gene>
    <name evidence="2" type="ORF">LVIROSA_LOCUS31194</name>
</gene>
<accession>A0AAU9P5B4</accession>
<dbReference type="Proteomes" id="UP001157418">
    <property type="component" value="Unassembled WGS sequence"/>
</dbReference>
<dbReference type="EMBL" id="CAKMRJ010005523">
    <property type="protein sequence ID" value="CAH1445433.1"/>
    <property type="molecule type" value="Genomic_DNA"/>
</dbReference>
<keyword evidence="3" id="KW-1185">Reference proteome</keyword>
<reference evidence="2 3" key="1">
    <citation type="submission" date="2022-01" db="EMBL/GenBank/DDBJ databases">
        <authorList>
            <person name="Xiong W."/>
            <person name="Schranz E."/>
        </authorList>
    </citation>
    <scope>NUCLEOTIDE SEQUENCE [LARGE SCALE GENOMIC DNA]</scope>
</reference>
<sequence>MALYSKKSPQNSDSDVVDESEGEALIVKSFISRNDTKSSGLKRFQSKIDIIASKGYETGRKSAAENKEGPKCFQCGGADQFAMECKSNRVDTNEDYEAKYKKLLSPLKRQNIDVRILVADVENWVGNEESSGEDGGNDEQPPHGSKGSPPFTGPSTSMLPPPPPLPSVYHDTDTIGVDVEGEQYLPQGKPSDIETDEDDVPLSKKRKETIAPDVGVSKKKCKEHTIFEMENVGVFLSKCLGSMSDKITFNPLIECMKGEIPR</sequence>
<evidence type="ECO:0000256" key="1">
    <source>
        <dbReference type="SAM" id="MobiDB-lite"/>
    </source>
</evidence>
<evidence type="ECO:0000313" key="3">
    <source>
        <dbReference type="Proteomes" id="UP001157418"/>
    </source>
</evidence>
<dbReference type="AlphaFoldDB" id="A0AAU9P5B4"/>
<proteinExistence type="predicted"/>
<organism evidence="2 3">
    <name type="scientific">Lactuca virosa</name>
    <dbReference type="NCBI Taxonomy" id="75947"/>
    <lineage>
        <taxon>Eukaryota</taxon>
        <taxon>Viridiplantae</taxon>
        <taxon>Streptophyta</taxon>
        <taxon>Embryophyta</taxon>
        <taxon>Tracheophyta</taxon>
        <taxon>Spermatophyta</taxon>
        <taxon>Magnoliopsida</taxon>
        <taxon>eudicotyledons</taxon>
        <taxon>Gunneridae</taxon>
        <taxon>Pentapetalae</taxon>
        <taxon>asterids</taxon>
        <taxon>campanulids</taxon>
        <taxon>Asterales</taxon>
        <taxon>Asteraceae</taxon>
        <taxon>Cichorioideae</taxon>
        <taxon>Cichorieae</taxon>
        <taxon>Lactucinae</taxon>
        <taxon>Lactuca</taxon>
    </lineage>
</organism>
<feature type="region of interest" description="Disordered" evidence="1">
    <location>
        <begin position="126"/>
        <end position="204"/>
    </location>
</feature>